<evidence type="ECO:0000256" key="1">
    <source>
        <dbReference type="SAM" id="MobiDB-lite"/>
    </source>
</evidence>
<accession>A0A9P6KN63</accession>
<proteinExistence type="predicted"/>
<feature type="compositionally biased region" description="Polar residues" evidence="1">
    <location>
        <begin position="28"/>
        <end position="41"/>
    </location>
</feature>
<sequence>MFRRTMNCPSRVSSRRHQGQLYPMKPTPNYSASYRFTRSPS</sequence>
<dbReference type="AlphaFoldDB" id="A0A9P6KN63"/>
<keyword evidence="3" id="KW-1185">Reference proteome</keyword>
<organism evidence="2 3">
    <name type="scientific">Paraphaeosphaeria minitans</name>
    <dbReference type="NCBI Taxonomy" id="565426"/>
    <lineage>
        <taxon>Eukaryota</taxon>
        <taxon>Fungi</taxon>
        <taxon>Dikarya</taxon>
        <taxon>Ascomycota</taxon>
        <taxon>Pezizomycotina</taxon>
        <taxon>Dothideomycetes</taxon>
        <taxon>Pleosporomycetidae</taxon>
        <taxon>Pleosporales</taxon>
        <taxon>Massarineae</taxon>
        <taxon>Didymosphaeriaceae</taxon>
        <taxon>Paraphaeosphaeria</taxon>
    </lineage>
</organism>
<name>A0A9P6KN63_9PLEO</name>
<comment type="caution">
    <text evidence="2">The sequence shown here is derived from an EMBL/GenBank/DDBJ whole genome shotgun (WGS) entry which is preliminary data.</text>
</comment>
<dbReference type="EMBL" id="WJXW01000010">
    <property type="protein sequence ID" value="KAF9732640.1"/>
    <property type="molecule type" value="Genomic_DNA"/>
</dbReference>
<feature type="region of interest" description="Disordered" evidence="1">
    <location>
        <begin position="1"/>
        <end position="41"/>
    </location>
</feature>
<dbReference type="Proteomes" id="UP000756921">
    <property type="component" value="Unassembled WGS sequence"/>
</dbReference>
<evidence type="ECO:0000313" key="3">
    <source>
        <dbReference type="Proteomes" id="UP000756921"/>
    </source>
</evidence>
<gene>
    <name evidence="2" type="ORF">PMIN01_09498</name>
</gene>
<protein>
    <submittedName>
        <fullName evidence="2">Uncharacterized protein</fullName>
    </submittedName>
</protein>
<evidence type="ECO:0000313" key="2">
    <source>
        <dbReference type="EMBL" id="KAF9732640.1"/>
    </source>
</evidence>
<reference evidence="2" key="1">
    <citation type="journal article" date="2020" name="Mol. Plant Microbe Interact.">
        <title>Genome Sequence of the Biocontrol Agent Coniothyrium minitans strain Conio (IMI 134523).</title>
        <authorList>
            <person name="Patel D."/>
            <person name="Shittu T.A."/>
            <person name="Baroncelli R."/>
            <person name="Muthumeenakshi S."/>
            <person name="Osborne T.H."/>
            <person name="Janganan T.K."/>
            <person name="Sreenivasaprasad S."/>
        </authorList>
    </citation>
    <scope>NUCLEOTIDE SEQUENCE</scope>
    <source>
        <strain evidence="2">Conio</strain>
    </source>
</reference>